<dbReference type="InterPro" id="IPR055396">
    <property type="entry name" value="DUF7088"/>
</dbReference>
<dbReference type="Pfam" id="PF23357">
    <property type="entry name" value="DUF7088"/>
    <property type="match status" value="1"/>
</dbReference>
<dbReference type="SUPFAM" id="SSF52317">
    <property type="entry name" value="Class I glutamine amidotransferase-like"/>
    <property type="match status" value="1"/>
</dbReference>
<feature type="transmembrane region" description="Helical" evidence="1">
    <location>
        <begin position="429"/>
        <end position="454"/>
    </location>
</feature>
<keyword evidence="1" id="KW-1133">Transmembrane helix</keyword>
<proteinExistence type="predicted"/>
<dbReference type="InterPro" id="IPR019196">
    <property type="entry name" value="ABC_transp_unknown"/>
</dbReference>
<evidence type="ECO:0000313" key="5">
    <source>
        <dbReference type="Proteomes" id="UP000004664"/>
    </source>
</evidence>
<evidence type="ECO:0000259" key="3">
    <source>
        <dbReference type="Pfam" id="PF23357"/>
    </source>
</evidence>
<dbReference type="AlphaFoldDB" id="G3IWK9"/>
<sequence precursor="true">MKISPHKHQQIRLKNGLITLVLLCLLGTLAWLSTRYSAETDITGNSSNSLSQASQKLLGSLPDKIQLTAYIKKDPSLRSQIAQLIARYKRHKADLALTFIDPDSQPEKTRELNIDAAGVIIVEYQGRSEKLNFIDESSLTNALLQLANADERWVTFLTGHGERAPDGIANFDLGQFGKELDRRKIKAQTINLATLPAIPDNSALLVITAPAVPLLVGEIELIKRYIRQGGNLLLLTDPGNRHLDALQQSLGLRQLPGTIVDNSSKLYGINDPSFVLASDYPPHPITQGFQTITVYPVTAALEISEETDFKTVALLKSAMQSWTETGPIAGKIVFDADGDEKQGPLTFAYALTRDLDKNPSTGSGQAQGGTFEQRIVVVGDGDFLSNSYIGNVGNLDMGLRMINWLIHDDRFIDIPAKIATDKSLQLSQISVAVIGFGFLVVIPLLLMGTGFYIWRKRKQR</sequence>
<keyword evidence="1" id="KW-0812">Transmembrane</keyword>
<dbReference type="HOGENOM" id="CLU_018716_0_0_6"/>
<name>G3IWK9_METTV</name>
<reference evidence="4 5" key="1">
    <citation type="submission" date="2011-06" db="EMBL/GenBank/DDBJ databases">
        <title>Genomic sequence of Methylobacter tundripaludum SV96.</title>
        <authorList>
            <consortium name="US DOE Joint Genome Institute"/>
            <person name="Lucas S."/>
            <person name="Han J."/>
            <person name="Lapidus A."/>
            <person name="Cheng J.-F."/>
            <person name="Goodwin L."/>
            <person name="Pitluck S."/>
            <person name="Held B."/>
            <person name="Detter J.C."/>
            <person name="Han C."/>
            <person name="Tapia R."/>
            <person name="Land M."/>
            <person name="Hauser L."/>
            <person name="Kyrpides N."/>
            <person name="Ivanova N."/>
            <person name="Ovchinnikova G."/>
            <person name="Pagani I."/>
            <person name="Klotz M.G."/>
            <person name="Dispirito A.A."/>
            <person name="Murrell J.C."/>
            <person name="Dunfield P."/>
            <person name="Kalyuzhnaya M.G."/>
            <person name="Svenning M."/>
            <person name="Trotsenko Y.A."/>
            <person name="Stein L.Y."/>
            <person name="Woyke T."/>
        </authorList>
    </citation>
    <scope>NUCLEOTIDE SEQUENCE [LARGE SCALE GENOMIC DNA]</scope>
    <source>
        <strain evidence="5">ATCC BAA-1195 / DSM 17260 / SV96</strain>
    </source>
</reference>
<protein>
    <submittedName>
        <fullName evidence="4">ABC-type uncharacterized transport system</fullName>
    </submittedName>
</protein>
<keyword evidence="1" id="KW-0472">Membrane</keyword>
<dbReference type="eggNOG" id="COG3225">
    <property type="taxonomic scope" value="Bacteria"/>
</dbReference>
<organism evidence="4 5">
    <name type="scientific">Methylobacter tundripaludum (strain ATCC BAA-1195 / DSM 17260 / SV96)</name>
    <dbReference type="NCBI Taxonomy" id="697282"/>
    <lineage>
        <taxon>Bacteria</taxon>
        <taxon>Pseudomonadati</taxon>
        <taxon>Pseudomonadota</taxon>
        <taxon>Gammaproteobacteria</taxon>
        <taxon>Methylococcales</taxon>
        <taxon>Methylococcaceae</taxon>
        <taxon>Methylobacter</taxon>
    </lineage>
</organism>
<accession>G3IWK9</accession>
<dbReference type="OrthoDB" id="8530910at2"/>
<dbReference type="EMBL" id="JH109152">
    <property type="protein sequence ID" value="EGW21948.1"/>
    <property type="molecule type" value="Genomic_DNA"/>
</dbReference>
<dbReference type="STRING" id="697282.Mettu_0742"/>
<evidence type="ECO:0000313" key="4">
    <source>
        <dbReference type="EMBL" id="EGW21948.1"/>
    </source>
</evidence>
<dbReference type="RefSeq" id="WP_006889923.1">
    <property type="nucleotide sequence ID" value="NZ_JH109152.1"/>
</dbReference>
<dbReference type="Pfam" id="PF09822">
    <property type="entry name" value="ABC_transp_aux"/>
    <property type="match status" value="1"/>
</dbReference>
<gene>
    <name evidence="4" type="ORF">Mettu_0742</name>
</gene>
<feature type="domain" description="ABC-type uncharacterised transport system" evidence="2">
    <location>
        <begin position="154"/>
        <end position="388"/>
    </location>
</feature>
<evidence type="ECO:0000256" key="1">
    <source>
        <dbReference type="SAM" id="Phobius"/>
    </source>
</evidence>
<dbReference type="Proteomes" id="UP000004664">
    <property type="component" value="Unassembled WGS sequence"/>
</dbReference>
<dbReference type="InterPro" id="IPR029062">
    <property type="entry name" value="Class_I_gatase-like"/>
</dbReference>
<feature type="domain" description="DUF7088" evidence="3">
    <location>
        <begin position="48"/>
        <end position="131"/>
    </location>
</feature>
<evidence type="ECO:0000259" key="2">
    <source>
        <dbReference type="Pfam" id="PF09822"/>
    </source>
</evidence>
<keyword evidence="5" id="KW-1185">Reference proteome</keyword>